<protein>
    <submittedName>
        <fullName evidence="1">Uncharacterized protein</fullName>
    </submittedName>
</protein>
<evidence type="ECO:0000313" key="1">
    <source>
        <dbReference type="EMBL" id="GFZ03403.1"/>
    </source>
</evidence>
<dbReference type="AlphaFoldDB" id="A0A7J0FXJ2"/>
<comment type="caution">
    <text evidence="1">The sequence shown here is derived from an EMBL/GenBank/DDBJ whole genome shotgun (WGS) entry which is preliminary data.</text>
</comment>
<proteinExistence type="predicted"/>
<evidence type="ECO:0000313" key="2">
    <source>
        <dbReference type="Proteomes" id="UP000585474"/>
    </source>
</evidence>
<keyword evidence="2" id="KW-1185">Reference proteome</keyword>
<reference evidence="1 2" key="1">
    <citation type="submission" date="2019-07" db="EMBL/GenBank/DDBJ databases">
        <title>De Novo Assembly of kiwifruit Actinidia rufa.</title>
        <authorList>
            <person name="Sugita-Konishi S."/>
            <person name="Sato K."/>
            <person name="Mori E."/>
            <person name="Abe Y."/>
            <person name="Kisaki G."/>
            <person name="Hamano K."/>
            <person name="Suezawa K."/>
            <person name="Otani M."/>
            <person name="Fukuda T."/>
            <person name="Manabe T."/>
            <person name="Gomi K."/>
            <person name="Tabuchi M."/>
            <person name="Akimitsu K."/>
            <person name="Kataoka I."/>
        </authorList>
    </citation>
    <scope>NUCLEOTIDE SEQUENCE [LARGE SCALE GENOMIC DNA]</scope>
    <source>
        <strain evidence="2">cv. Fuchu</strain>
    </source>
</reference>
<gene>
    <name evidence="1" type="ORF">Acr_16g0000270</name>
</gene>
<sequence>MIKICKITKVLVRGIQLGAVSTDQQVHTPSEEGVMVCRSLGHQTELRIRWVRKPEDGKDHLVGMTKLIDTAIKHQAPEIVHGRTPNCLPKIKKNFFFPPLNIAGTGLEGSLLEGDLTWASSCNGLICLEKPNLYPGWEGA</sequence>
<dbReference type="Proteomes" id="UP000585474">
    <property type="component" value="Unassembled WGS sequence"/>
</dbReference>
<dbReference type="EMBL" id="BJWL01000016">
    <property type="protein sequence ID" value="GFZ03403.1"/>
    <property type="molecule type" value="Genomic_DNA"/>
</dbReference>
<organism evidence="1 2">
    <name type="scientific">Actinidia rufa</name>
    <dbReference type="NCBI Taxonomy" id="165716"/>
    <lineage>
        <taxon>Eukaryota</taxon>
        <taxon>Viridiplantae</taxon>
        <taxon>Streptophyta</taxon>
        <taxon>Embryophyta</taxon>
        <taxon>Tracheophyta</taxon>
        <taxon>Spermatophyta</taxon>
        <taxon>Magnoliopsida</taxon>
        <taxon>eudicotyledons</taxon>
        <taxon>Gunneridae</taxon>
        <taxon>Pentapetalae</taxon>
        <taxon>asterids</taxon>
        <taxon>Ericales</taxon>
        <taxon>Actinidiaceae</taxon>
        <taxon>Actinidia</taxon>
    </lineage>
</organism>
<name>A0A7J0FXJ2_9ERIC</name>
<accession>A0A7J0FXJ2</accession>